<evidence type="ECO:0000313" key="3">
    <source>
        <dbReference type="Proteomes" id="UP000030649"/>
    </source>
</evidence>
<dbReference type="STRING" id="1238424.J07HQW1_00007"/>
<feature type="coiled-coil region" evidence="1">
    <location>
        <begin position="125"/>
        <end position="159"/>
    </location>
</feature>
<dbReference type="HOGENOM" id="CLU_1393551_0_0_2"/>
<organism evidence="2 3">
    <name type="scientific">Haloquadratum walsbyi J07HQW1</name>
    <dbReference type="NCBI Taxonomy" id="1238424"/>
    <lineage>
        <taxon>Archaea</taxon>
        <taxon>Methanobacteriati</taxon>
        <taxon>Methanobacteriota</taxon>
        <taxon>Stenosarchaea group</taxon>
        <taxon>Halobacteria</taxon>
        <taxon>Halobacteriales</taxon>
        <taxon>Haloferacaceae</taxon>
        <taxon>Haloquadratum</taxon>
    </lineage>
</organism>
<proteinExistence type="predicted"/>
<keyword evidence="1" id="KW-0175">Coiled coil</keyword>
<dbReference type="EMBL" id="KE356560">
    <property type="protein sequence ID" value="ERG89994.1"/>
    <property type="molecule type" value="Genomic_DNA"/>
</dbReference>
<reference evidence="2 3" key="1">
    <citation type="journal article" date="2013" name="PLoS ONE">
        <title>Assembly-driven community genomics of a hypersaline microbial ecosystem.</title>
        <authorList>
            <person name="Podell S."/>
            <person name="Ugalde J.A."/>
            <person name="Narasingarao P."/>
            <person name="Banfield J.F."/>
            <person name="Heidelberg K.B."/>
            <person name="Allen E.E."/>
        </authorList>
    </citation>
    <scope>NUCLEOTIDE SEQUENCE [LARGE SCALE GENOMIC DNA]</scope>
    <source>
        <strain evidence="3">J07HQW1</strain>
    </source>
</reference>
<gene>
    <name evidence="2" type="ORF">J07HQW1_00007</name>
</gene>
<accession>U1MKA2</accession>
<evidence type="ECO:0000256" key="1">
    <source>
        <dbReference type="SAM" id="Coils"/>
    </source>
</evidence>
<protein>
    <submittedName>
        <fullName evidence="2">Uncharacterized protein</fullName>
    </submittedName>
</protein>
<sequence>MDWKMDDFGFEPESDAWQYGFSDEAGINLDIELGEEEEETLMFLFWRHKKHWSRSEIQDELGYSDWVVRRVCENLESTPLVEVDERENDGDIPDTIVYTISSDGIQYVRQNDLKTPTEVENREEIQDIKSKLTYLHNRYESLEERVNELEKENEYLRKRTDALEFYVKQFLVVAENEGYDIQDWSRQSSEGNSGS</sequence>
<name>U1MKA2_9EURY</name>
<dbReference type="AlphaFoldDB" id="U1MKA2"/>
<evidence type="ECO:0000313" key="2">
    <source>
        <dbReference type="EMBL" id="ERG89994.1"/>
    </source>
</evidence>
<dbReference type="Proteomes" id="UP000030649">
    <property type="component" value="Unassembled WGS sequence"/>
</dbReference>